<dbReference type="OMA" id="HIELCES"/>
<evidence type="ECO:0000259" key="9">
    <source>
        <dbReference type="Pfam" id="PF17045"/>
    </source>
</evidence>
<evidence type="ECO:0000259" key="10">
    <source>
        <dbReference type="Pfam" id="PF25771"/>
    </source>
</evidence>
<evidence type="ECO:0000313" key="13">
    <source>
        <dbReference type="Proteomes" id="UP000314986"/>
    </source>
</evidence>
<protein>
    <recommendedName>
        <fullName evidence="3">Deuterosome assembly protein 1</fullName>
    </recommendedName>
    <alternativeName>
        <fullName evidence="7">Coiled-coil domain-containing protein 67</fullName>
    </alternativeName>
</protein>
<dbReference type="GO" id="GO:0007099">
    <property type="term" value="P:centriole replication"/>
    <property type="evidence" value="ECO:0007669"/>
    <property type="project" value="TreeGrafter"/>
</dbReference>
<dbReference type="AlphaFoldDB" id="V9KIC2"/>
<organism evidence="11">
    <name type="scientific">Callorhinchus milii</name>
    <name type="common">Ghost shark</name>
    <dbReference type="NCBI Taxonomy" id="7868"/>
    <lineage>
        <taxon>Eukaryota</taxon>
        <taxon>Metazoa</taxon>
        <taxon>Chordata</taxon>
        <taxon>Craniata</taxon>
        <taxon>Vertebrata</taxon>
        <taxon>Chondrichthyes</taxon>
        <taxon>Holocephali</taxon>
        <taxon>Chimaeriformes</taxon>
        <taxon>Callorhinchidae</taxon>
        <taxon>Callorhinchus</taxon>
    </lineage>
</organism>
<feature type="coiled-coil region" evidence="8">
    <location>
        <begin position="86"/>
        <end position="287"/>
    </location>
</feature>
<evidence type="ECO:0000256" key="1">
    <source>
        <dbReference type="ARBA" id="ARBA00004496"/>
    </source>
</evidence>
<reference evidence="12" key="4">
    <citation type="submission" date="2025-05" db="UniProtKB">
        <authorList>
            <consortium name="Ensembl"/>
        </authorList>
    </citation>
    <scope>IDENTIFICATION</scope>
</reference>
<dbReference type="GO" id="GO:0005737">
    <property type="term" value="C:cytoplasm"/>
    <property type="evidence" value="ECO:0007669"/>
    <property type="project" value="UniProtKB-SubCell"/>
</dbReference>
<evidence type="ECO:0000256" key="4">
    <source>
        <dbReference type="ARBA" id="ARBA00022490"/>
    </source>
</evidence>
<feature type="domain" description="CEP63/Deup1 N-terminal" evidence="9">
    <location>
        <begin position="19"/>
        <end position="285"/>
    </location>
</feature>
<feature type="coiled-coil region" evidence="8">
    <location>
        <begin position="336"/>
        <end position="408"/>
    </location>
</feature>
<dbReference type="Ensembl" id="ENSCMIT00000031920.1">
    <property type="protein sequence ID" value="ENSCMIP00000031441.1"/>
    <property type="gene ID" value="ENSCMIG00000013491.1"/>
</dbReference>
<keyword evidence="4" id="KW-0963">Cytoplasm</keyword>
<gene>
    <name evidence="12" type="primary">LOC103184264</name>
</gene>
<reference evidence="11 13" key="3">
    <citation type="journal article" date="2014" name="Nature">
        <title>Elephant shark genome provides unique insights into gnathostome evolution.</title>
        <authorList>
            <consortium name="International Elephant Shark Genome Sequencing Consortium"/>
            <person name="Venkatesh B."/>
            <person name="Lee A.P."/>
            <person name="Ravi V."/>
            <person name="Maurya A.K."/>
            <person name="Lian M.M."/>
            <person name="Swann J.B."/>
            <person name="Ohta Y."/>
            <person name="Flajnik M.F."/>
            <person name="Sutoh Y."/>
            <person name="Kasahara M."/>
            <person name="Hoon S."/>
            <person name="Gangu V."/>
            <person name="Roy S.W."/>
            <person name="Irimia M."/>
            <person name="Korzh V."/>
            <person name="Kondrychyn I."/>
            <person name="Lim Z.W."/>
            <person name="Tay B.H."/>
            <person name="Tohari S."/>
            <person name="Kong K.W."/>
            <person name="Ho S."/>
            <person name="Lorente-Galdos B."/>
            <person name="Quilez J."/>
            <person name="Marques-Bonet T."/>
            <person name="Raney B.J."/>
            <person name="Ingham P.W."/>
            <person name="Tay A."/>
            <person name="Hillier L.W."/>
            <person name="Minx P."/>
            <person name="Boehm T."/>
            <person name="Wilson R.K."/>
            <person name="Brenner S."/>
            <person name="Warren W.C."/>
        </authorList>
    </citation>
    <scope>NUCLEOTIDE SEQUENCE</scope>
    <source>
        <tissue evidence="11">Testis</tissue>
    </source>
</reference>
<sequence>MEQLIRGLEKNGQISLSDSSCEAELQELMKQIDIMVNRKKVDWERQSQVLETRLEVREQELTNARTCLDQKHREVGMLRQQLEGFERSHRAMVQKYEEQLNNFKSELYKLRNSYEKLEKHQMKQRRESYSAQNGESEETRLELNRLNRKLEEFRVKSREWDKQRFIYQSQMASLEGQRKALSEKCECIQQIQGHKDQWISRNATDLGESEIRNLKCRMKSAEETIRSDEATIEELKTTIENMTTNKKLYQEEKQHLLEEIKCYQRRCQNLESELSELKIELQSRDDLLQVGDMEQKQLRKELASVKGVITQTTNMNRTLETCSQKLATSSLVNNLKTELEHTLKQLQGKIKNETMLQSEVTRLKAGLDSSHKYSMQKNDELSKNEEELRRLQHEHTQGDREINRLRDSLYQMEQSQSSEIEGFRTEVSNLTAELHQRDITIATVREKAAHLERQLKIELEKEEQIFSESQVAMIQLQSLKVENKQMKEMVKMFEVKRPMRADEQVKELQNTYAASISKLEYENKRLQKDIGKLQAVLEMSSKASQEKYEAALRHTQQAVAEMKEREDGRVKKLRQENQQQMSAMKGKLKETIQHYEEKIKVFQKDNPNHNNLEIFSPRFIEQENVESSLKRRPTSTEWSSDCGCFFHSTDLLSEQFPDVNMSGISLTSTHRDSFMSMPPTEMSDTTSVAERFLHEEEKRARELEKMLNSHIDELQHSSKCTVETYTEAKQGGHSAPSWR</sequence>
<dbReference type="Pfam" id="PF17045">
    <property type="entry name" value="CEP63"/>
    <property type="match status" value="1"/>
</dbReference>
<dbReference type="GO" id="GO:0098535">
    <property type="term" value="P:de novo centriole assembly involved in multi-ciliated epithelial cell differentiation"/>
    <property type="evidence" value="ECO:0007669"/>
    <property type="project" value="TreeGrafter"/>
</dbReference>
<dbReference type="Pfam" id="PF25771">
    <property type="entry name" value="CC_CEP152-bind"/>
    <property type="match status" value="1"/>
</dbReference>
<evidence type="ECO:0000313" key="12">
    <source>
        <dbReference type="Ensembl" id="ENSCMIP00000031441.1"/>
    </source>
</evidence>
<dbReference type="Proteomes" id="UP000314986">
    <property type="component" value="Unassembled WGS sequence"/>
</dbReference>
<dbReference type="OrthoDB" id="10007333at2759"/>
<keyword evidence="6 8" id="KW-0175">Coiled coil</keyword>
<reference evidence="13" key="1">
    <citation type="journal article" date="2006" name="Science">
        <title>Ancient noncoding elements conserved in the human genome.</title>
        <authorList>
            <person name="Venkatesh B."/>
            <person name="Kirkness E.F."/>
            <person name="Loh Y.H."/>
            <person name="Halpern A.L."/>
            <person name="Lee A.P."/>
            <person name="Johnson J."/>
            <person name="Dandona N."/>
            <person name="Viswanathan L.D."/>
            <person name="Tay A."/>
            <person name="Venter J.C."/>
            <person name="Strausberg R.L."/>
            <person name="Brenner S."/>
        </authorList>
    </citation>
    <scope>NUCLEOTIDE SEQUENCE [LARGE SCALE GENOMIC DNA]</scope>
</reference>
<evidence type="ECO:0000256" key="7">
    <source>
        <dbReference type="ARBA" id="ARBA00030704"/>
    </source>
</evidence>
<evidence type="ECO:0000256" key="2">
    <source>
        <dbReference type="ARBA" id="ARBA00007181"/>
    </source>
</evidence>
<dbReference type="KEGG" id="cmk:103184264"/>
<dbReference type="PANTHER" id="PTHR18875">
    <property type="entry name" value="SARCOMA ANTIGEN NY-SAR-24/CYTOSKELETAL PROTEIN SOJO"/>
    <property type="match status" value="1"/>
</dbReference>
<feature type="coiled-coil region" evidence="8">
    <location>
        <begin position="441"/>
        <end position="605"/>
    </location>
</feature>
<keyword evidence="13" id="KW-1185">Reference proteome</keyword>
<feature type="domain" description="CEP63/Deup1 CEP152 binding coiled coil" evidence="10">
    <location>
        <begin position="690"/>
        <end position="725"/>
    </location>
</feature>
<dbReference type="GeneID" id="103184264"/>
<evidence type="ECO:0000256" key="6">
    <source>
        <dbReference type="ARBA" id="ARBA00023054"/>
    </source>
</evidence>
<dbReference type="InterPro" id="IPR031470">
    <property type="entry name" value="CEP63/Deup1_N"/>
</dbReference>
<dbReference type="EMBL" id="JW865170">
    <property type="protein sequence ID" value="AFO97687.1"/>
    <property type="molecule type" value="mRNA"/>
</dbReference>
<comment type="subcellular location">
    <subcellularLocation>
        <location evidence="1">Cytoplasm</location>
    </subcellularLocation>
</comment>
<keyword evidence="5" id="KW-0970">Cilium biogenesis/degradation</keyword>
<dbReference type="PANTHER" id="PTHR18875:SF5">
    <property type="entry name" value="DEUTEROSOME ASSEMBLY PROTEIN 1"/>
    <property type="match status" value="1"/>
</dbReference>
<evidence type="ECO:0000256" key="3">
    <source>
        <dbReference type="ARBA" id="ARBA00019105"/>
    </source>
</evidence>
<name>V9KIC2_CALMI</name>
<dbReference type="STRING" id="7868.ENSCMIP00000031441"/>
<dbReference type="InterPro" id="IPR057656">
    <property type="entry name" value="CEP63/Deup1_CC"/>
</dbReference>
<dbReference type="GeneTree" id="ENSGT00940000153190"/>
<dbReference type="GO" id="GO:0030030">
    <property type="term" value="P:cell projection organization"/>
    <property type="evidence" value="ECO:0007669"/>
    <property type="project" value="UniProtKB-KW"/>
</dbReference>
<accession>V9KIC2</accession>
<comment type="similarity">
    <text evidence="2">Belongs to the CEP63 family.</text>
</comment>
<dbReference type="GO" id="GO:0005814">
    <property type="term" value="C:centriole"/>
    <property type="evidence" value="ECO:0007669"/>
    <property type="project" value="TreeGrafter"/>
</dbReference>
<evidence type="ECO:0000256" key="8">
    <source>
        <dbReference type="SAM" id="Coils"/>
    </source>
</evidence>
<evidence type="ECO:0000313" key="11">
    <source>
        <dbReference type="EMBL" id="AFO97687.1"/>
    </source>
</evidence>
<proteinExistence type="evidence at transcript level"/>
<evidence type="ECO:0000256" key="5">
    <source>
        <dbReference type="ARBA" id="ARBA00022794"/>
    </source>
</evidence>
<reference evidence="13" key="2">
    <citation type="journal article" date="2007" name="PLoS Biol.">
        <title>Survey sequencing and comparative analysis of the elephant shark (Callorhinchus milii) genome.</title>
        <authorList>
            <person name="Venkatesh B."/>
            <person name="Kirkness E.F."/>
            <person name="Loh Y.H."/>
            <person name="Halpern A.L."/>
            <person name="Lee A.P."/>
            <person name="Johnson J."/>
            <person name="Dandona N."/>
            <person name="Viswanathan L.D."/>
            <person name="Tay A."/>
            <person name="Venter J.C."/>
            <person name="Strausberg R.L."/>
            <person name="Brenner S."/>
        </authorList>
    </citation>
    <scope>NUCLEOTIDE SEQUENCE [LARGE SCALE GENOMIC DNA]</scope>
</reference>